<sequence>MGANPSAVRPDVLLHPRRVQHDALSRLIDGDPDGDSDLDKMGLRCFCVQKLDHTALDCPGPKDFMRELP</sequence>
<keyword evidence="2" id="KW-1185">Reference proteome</keyword>
<organism evidence="1 2">
    <name type="scientific">Gregarina niphandrodes</name>
    <name type="common">Septate eugregarine</name>
    <dbReference type="NCBI Taxonomy" id="110365"/>
    <lineage>
        <taxon>Eukaryota</taxon>
        <taxon>Sar</taxon>
        <taxon>Alveolata</taxon>
        <taxon>Apicomplexa</taxon>
        <taxon>Conoidasida</taxon>
        <taxon>Gregarinasina</taxon>
        <taxon>Eugregarinorida</taxon>
        <taxon>Gregarinidae</taxon>
        <taxon>Gregarina</taxon>
    </lineage>
</organism>
<dbReference type="EMBL" id="AFNH02001456">
    <property type="protein sequence ID" value="EZG43068.1"/>
    <property type="molecule type" value="Genomic_DNA"/>
</dbReference>
<dbReference type="AlphaFoldDB" id="A0A023AXA9"/>
<evidence type="ECO:0000313" key="1">
    <source>
        <dbReference type="EMBL" id="EZG43068.1"/>
    </source>
</evidence>
<proteinExistence type="predicted"/>
<dbReference type="GeneID" id="22916246"/>
<feature type="non-terminal residue" evidence="1">
    <location>
        <position position="69"/>
    </location>
</feature>
<reference evidence="1" key="1">
    <citation type="submission" date="2013-12" db="EMBL/GenBank/DDBJ databases">
        <authorList>
            <person name="Omoto C.K."/>
            <person name="Sibley D."/>
            <person name="Venepally P."/>
            <person name="Hadjithomas M."/>
            <person name="Karamycheva S."/>
            <person name="Brunk B."/>
            <person name="Roos D."/>
            <person name="Caler E."/>
            <person name="Lorenzi H."/>
        </authorList>
    </citation>
    <scope>NUCLEOTIDE SEQUENCE</scope>
</reference>
<evidence type="ECO:0000313" key="2">
    <source>
        <dbReference type="Proteomes" id="UP000019763"/>
    </source>
</evidence>
<dbReference type="RefSeq" id="XP_011133657.1">
    <property type="nucleotide sequence ID" value="XM_011135355.1"/>
</dbReference>
<dbReference type="Proteomes" id="UP000019763">
    <property type="component" value="Unassembled WGS sequence"/>
</dbReference>
<dbReference type="VEuPathDB" id="CryptoDB:GNI_190690"/>
<comment type="caution">
    <text evidence="1">The sequence shown here is derived from an EMBL/GenBank/DDBJ whole genome shotgun (WGS) entry which is preliminary data.</text>
</comment>
<gene>
    <name evidence="1" type="ORF">GNI_190690</name>
</gene>
<protein>
    <submittedName>
        <fullName evidence="1">Uncharacterized protein</fullName>
    </submittedName>
</protein>
<name>A0A023AXA9_GRENI</name>
<accession>A0A023AXA9</accession>